<evidence type="ECO:0000313" key="2">
    <source>
        <dbReference type="EMBL" id="TIX49845.1"/>
    </source>
</evidence>
<dbReference type="Proteomes" id="UP000309389">
    <property type="component" value="Unassembled WGS sequence"/>
</dbReference>
<dbReference type="InterPro" id="IPR021074">
    <property type="entry name" value="Formate_DH_dsu"/>
</dbReference>
<evidence type="ECO:0000256" key="1">
    <source>
        <dbReference type="SAM" id="MobiDB-lite"/>
    </source>
</evidence>
<sequence length="83" mass="8747">MADQIAVNFAAIGHDNAVLATADHIKKFWDPRMKAQIFADDRSRLSPIAAAAIDKLAAGADPAPQTGATDFNEVDEVGHMDAG</sequence>
<keyword evidence="3" id="KW-1185">Reference proteome</keyword>
<dbReference type="AlphaFoldDB" id="A0A4T3F332"/>
<proteinExistence type="predicted"/>
<accession>A0A4T3F332</accession>
<comment type="caution">
    <text evidence="2">The sequence shown here is derived from an EMBL/GenBank/DDBJ whole genome shotgun (WGS) entry which is preliminary data.</text>
</comment>
<dbReference type="OrthoDB" id="7409377at2"/>
<organism evidence="2 3">
    <name type="scientific">Alteraurantiacibacter aquimixticola</name>
    <dbReference type="NCBI Taxonomy" id="2489173"/>
    <lineage>
        <taxon>Bacteria</taxon>
        <taxon>Pseudomonadati</taxon>
        <taxon>Pseudomonadota</taxon>
        <taxon>Alphaproteobacteria</taxon>
        <taxon>Sphingomonadales</taxon>
        <taxon>Erythrobacteraceae</taxon>
        <taxon>Alteraurantiacibacter</taxon>
    </lineage>
</organism>
<dbReference type="EMBL" id="SSHH01000003">
    <property type="protein sequence ID" value="TIX49845.1"/>
    <property type="molecule type" value="Genomic_DNA"/>
</dbReference>
<name>A0A4T3F332_9SPHN</name>
<feature type="region of interest" description="Disordered" evidence="1">
    <location>
        <begin position="59"/>
        <end position="83"/>
    </location>
</feature>
<protein>
    <submittedName>
        <fullName evidence="2">Formate dehydrogenase</fullName>
    </submittedName>
</protein>
<reference evidence="2 3" key="1">
    <citation type="submission" date="2019-04" db="EMBL/GenBank/DDBJ databases">
        <title>Altererythrobacter aquimixticola sp. nov., isolated from sediment of junction between the ocean and a freshwater spring.</title>
        <authorList>
            <person name="Yoon J.-H."/>
        </authorList>
    </citation>
    <scope>NUCLEOTIDE SEQUENCE [LARGE SCALE GENOMIC DNA]</scope>
    <source>
        <strain evidence="2 3">SSKS-13</strain>
    </source>
</reference>
<gene>
    <name evidence="2" type="ORF">E5222_11615</name>
</gene>
<evidence type="ECO:0000313" key="3">
    <source>
        <dbReference type="Proteomes" id="UP000309389"/>
    </source>
</evidence>
<dbReference type="Pfam" id="PF11390">
    <property type="entry name" value="FdsD"/>
    <property type="match status" value="1"/>
</dbReference>